<accession>A0AAE1BA10</accession>
<dbReference type="EMBL" id="JAWDGP010000228">
    <property type="protein sequence ID" value="KAK3802524.1"/>
    <property type="molecule type" value="Genomic_DNA"/>
</dbReference>
<reference evidence="1" key="1">
    <citation type="journal article" date="2023" name="G3 (Bethesda)">
        <title>A reference genome for the long-term kleptoplast-retaining sea slug Elysia crispata morphotype clarki.</title>
        <authorList>
            <person name="Eastman K.E."/>
            <person name="Pendleton A.L."/>
            <person name="Shaikh M.A."/>
            <person name="Suttiyut T."/>
            <person name="Ogas R."/>
            <person name="Tomko P."/>
            <person name="Gavelis G."/>
            <person name="Widhalm J.R."/>
            <person name="Wisecaver J.H."/>
        </authorList>
    </citation>
    <scope>NUCLEOTIDE SEQUENCE</scope>
    <source>
        <strain evidence="1">ECLA1</strain>
    </source>
</reference>
<sequence length="182" mass="20339">MSLEDAAAQNVWRLCKKPEGSSSYPRTNLHYNGTLSTFTSRGTSRIELLGGQYLGEKSLSREEFPPELRTDDVNYHLKSGTTQRCCLCGQKSKLLCTKCNVPVHAQCSKAFYSKTGYYCPLDRSVPTSTGRRLIHLTRGHKDLTLSIEFGSNQWLRWPTSLIFSRLAVMAAVSVGRVLTDAN</sequence>
<proteinExistence type="predicted"/>
<evidence type="ECO:0000313" key="2">
    <source>
        <dbReference type="Proteomes" id="UP001283361"/>
    </source>
</evidence>
<protein>
    <submittedName>
        <fullName evidence="1">Uncharacterized protein</fullName>
    </submittedName>
</protein>
<dbReference type="AlphaFoldDB" id="A0AAE1BA10"/>
<comment type="caution">
    <text evidence="1">The sequence shown here is derived from an EMBL/GenBank/DDBJ whole genome shotgun (WGS) entry which is preliminary data.</text>
</comment>
<dbReference type="Proteomes" id="UP001283361">
    <property type="component" value="Unassembled WGS sequence"/>
</dbReference>
<name>A0AAE1BA10_9GAST</name>
<evidence type="ECO:0000313" key="1">
    <source>
        <dbReference type="EMBL" id="KAK3802524.1"/>
    </source>
</evidence>
<dbReference type="InterPro" id="IPR011011">
    <property type="entry name" value="Znf_FYVE_PHD"/>
</dbReference>
<organism evidence="1 2">
    <name type="scientific">Elysia crispata</name>
    <name type="common">lettuce slug</name>
    <dbReference type="NCBI Taxonomy" id="231223"/>
    <lineage>
        <taxon>Eukaryota</taxon>
        <taxon>Metazoa</taxon>
        <taxon>Spiralia</taxon>
        <taxon>Lophotrochozoa</taxon>
        <taxon>Mollusca</taxon>
        <taxon>Gastropoda</taxon>
        <taxon>Heterobranchia</taxon>
        <taxon>Euthyneura</taxon>
        <taxon>Panpulmonata</taxon>
        <taxon>Sacoglossa</taxon>
        <taxon>Placobranchoidea</taxon>
        <taxon>Plakobranchidae</taxon>
        <taxon>Elysia</taxon>
    </lineage>
</organism>
<keyword evidence="2" id="KW-1185">Reference proteome</keyword>
<gene>
    <name evidence="1" type="ORF">RRG08_033183</name>
</gene>
<dbReference type="SUPFAM" id="SSF57903">
    <property type="entry name" value="FYVE/PHD zinc finger"/>
    <property type="match status" value="1"/>
</dbReference>